<organism evidence="9 10">
    <name type="scientific">Hydrogenobacter thermophilus (strain DSM 6534 / IAM 12695 / TK-6)</name>
    <dbReference type="NCBI Taxonomy" id="608538"/>
    <lineage>
        <taxon>Bacteria</taxon>
        <taxon>Pseudomonadati</taxon>
        <taxon>Aquificota</taxon>
        <taxon>Aquificia</taxon>
        <taxon>Aquificales</taxon>
        <taxon>Aquificaceae</taxon>
        <taxon>Hydrogenobacter</taxon>
    </lineage>
</organism>
<dbReference type="eggNOG" id="COG2067">
    <property type="taxonomic scope" value="Bacteria"/>
</dbReference>
<comment type="similarity">
    <text evidence="2">Belongs to the OmpP1/FadL family.</text>
</comment>
<feature type="chain" id="PRO_5003042517" evidence="8">
    <location>
        <begin position="20"/>
        <end position="415"/>
    </location>
</feature>
<keyword evidence="4" id="KW-0812">Transmembrane</keyword>
<keyword evidence="5 8" id="KW-0732">Signal</keyword>
<dbReference type="GO" id="GO:0015483">
    <property type="term" value="F:long-chain fatty acid transporting porin activity"/>
    <property type="evidence" value="ECO:0007669"/>
    <property type="project" value="TreeGrafter"/>
</dbReference>
<dbReference type="Gene3D" id="2.40.160.60">
    <property type="entry name" value="Outer membrane protein transport protein (OMPP1/FadL/TodX)"/>
    <property type="match status" value="1"/>
</dbReference>
<reference evidence="9 10" key="1">
    <citation type="journal article" date="2010" name="J. Bacteriol.">
        <title>Complete genome sequence of the thermophilic, obligately chemolithoautotrophic hydrogen-oxidizing bacterium Hydrogenobacter thermophilus TK-6.</title>
        <authorList>
            <person name="Arai H."/>
            <person name="Kanbe H."/>
            <person name="Ishii M."/>
            <person name="Igarashi Y."/>
        </authorList>
    </citation>
    <scope>NUCLEOTIDE SEQUENCE [LARGE SCALE GENOMIC DNA]</scope>
    <source>
        <strain evidence="10">DSM 6534 / IAM 12695 / TK-6 [Tokyo]</strain>
    </source>
</reference>
<dbReference type="Proteomes" id="UP000002574">
    <property type="component" value="Chromosome"/>
</dbReference>
<evidence type="ECO:0000313" key="9">
    <source>
        <dbReference type="EMBL" id="BAI70216.1"/>
    </source>
</evidence>
<dbReference type="PATRIC" id="fig|608538.5.peg.1788"/>
<dbReference type="PANTHER" id="PTHR35093">
    <property type="entry name" value="OUTER MEMBRANE PROTEIN NMB0088-RELATED"/>
    <property type="match status" value="1"/>
</dbReference>
<dbReference type="EMBL" id="AP011112">
    <property type="protein sequence ID" value="BAI70216.1"/>
    <property type="molecule type" value="Genomic_DNA"/>
</dbReference>
<evidence type="ECO:0000256" key="6">
    <source>
        <dbReference type="ARBA" id="ARBA00023136"/>
    </source>
</evidence>
<proteinExistence type="inferred from homology"/>
<name>D3DK64_HYDTT</name>
<evidence type="ECO:0000256" key="8">
    <source>
        <dbReference type="SAM" id="SignalP"/>
    </source>
</evidence>
<dbReference type="PANTHER" id="PTHR35093:SF8">
    <property type="entry name" value="OUTER MEMBRANE PROTEIN NMB0088-RELATED"/>
    <property type="match status" value="1"/>
</dbReference>
<dbReference type="OrthoDB" id="9922at2"/>
<evidence type="ECO:0000313" key="10">
    <source>
        <dbReference type="Proteomes" id="UP000002574"/>
    </source>
</evidence>
<dbReference type="AlphaFoldDB" id="D3DK64"/>
<dbReference type="KEGG" id="hte:Hydth_1754"/>
<dbReference type="Pfam" id="PF03349">
    <property type="entry name" value="Toluene_X"/>
    <property type="match status" value="1"/>
</dbReference>
<evidence type="ECO:0000256" key="5">
    <source>
        <dbReference type="ARBA" id="ARBA00022729"/>
    </source>
</evidence>
<evidence type="ECO:0000256" key="2">
    <source>
        <dbReference type="ARBA" id="ARBA00008163"/>
    </source>
</evidence>
<evidence type="ECO:0000256" key="3">
    <source>
        <dbReference type="ARBA" id="ARBA00022452"/>
    </source>
</evidence>
<evidence type="ECO:0000256" key="4">
    <source>
        <dbReference type="ARBA" id="ARBA00022692"/>
    </source>
</evidence>
<keyword evidence="10" id="KW-1185">Reference proteome</keyword>
<dbReference type="STRING" id="608538.HTH_1772"/>
<keyword evidence="6" id="KW-0472">Membrane</keyword>
<keyword evidence="3" id="KW-1134">Transmembrane beta strand</keyword>
<keyword evidence="7" id="KW-0998">Cell outer membrane</keyword>
<protein>
    <submittedName>
        <fullName evidence="9">Long-chain fatty acid transport protein</fullName>
    </submittedName>
</protein>
<dbReference type="RefSeq" id="WP_012964396.1">
    <property type="nucleotide sequence ID" value="NC_013799.1"/>
</dbReference>
<dbReference type="KEGG" id="hth:HTH_1772"/>
<comment type="subcellular location">
    <subcellularLocation>
        <location evidence="1">Cell outer membrane</location>
        <topology evidence="1">Multi-pass membrane protein</topology>
    </subcellularLocation>
</comment>
<dbReference type="SUPFAM" id="SSF56935">
    <property type="entry name" value="Porins"/>
    <property type="match status" value="1"/>
</dbReference>
<dbReference type="InterPro" id="IPR005017">
    <property type="entry name" value="OMPP1/FadL/TodX"/>
</dbReference>
<sequence>MRKFFLISGLLSVAGVSFATNGDNLIGVSPASRGMGGIGVGMPVGPTDTIFRNPAWMSYYKGFNLSFGGILFMPHVKGKSNVTPMGPMNPPAEATSDAKVFVVPEVGIVHQINDKLTFGIGAFGVSGMGVDYRNKDPRLANMHTTLQFMRVIPALAYKVNDAISLSGALHLAYGSLDMGANMCQPFTTNCWNAGGGQSQTYGIGAQVGIAYNMGDFVFAGLTYQSPVEMKYKRVFDSNGDGRFEDLKLTQPQEFAFGVGVKPMQNFKIGMDIRWINWKNAKGYKEFQWKDQWVIGIGGEYKPTEKLALRAGYNYGKSPIRGGAKNLMNANNIPNFVAPFSDFNVAYFNLIGFPAVAEQHITLGLGYEFTKTFSVDIAYKHAFEKTVTATDNMGFGFVVQGKNAQDALSLGLNWKF</sequence>
<evidence type="ECO:0000256" key="1">
    <source>
        <dbReference type="ARBA" id="ARBA00004571"/>
    </source>
</evidence>
<gene>
    <name evidence="9" type="ordered locus">HTH_1772</name>
</gene>
<dbReference type="GO" id="GO:0009279">
    <property type="term" value="C:cell outer membrane"/>
    <property type="evidence" value="ECO:0007669"/>
    <property type="project" value="UniProtKB-SubCell"/>
</dbReference>
<accession>D3DK64</accession>
<feature type="signal peptide" evidence="8">
    <location>
        <begin position="1"/>
        <end position="19"/>
    </location>
</feature>
<evidence type="ECO:0000256" key="7">
    <source>
        <dbReference type="ARBA" id="ARBA00023237"/>
    </source>
</evidence>